<dbReference type="VEuPathDB" id="VectorBase:RPRC008352"/>
<dbReference type="EMBL" id="ACPB03014139">
    <property type="status" value="NOT_ANNOTATED_CDS"/>
    <property type="molecule type" value="Genomic_DNA"/>
</dbReference>
<accession>T1HWD2</accession>
<proteinExistence type="predicted"/>
<evidence type="ECO:0000256" key="1">
    <source>
        <dbReference type="SAM" id="MobiDB-lite"/>
    </source>
</evidence>
<dbReference type="EnsemblMetazoa" id="RPRC008352-RA">
    <property type="protein sequence ID" value="RPRC008352-PA"/>
    <property type="gene ID" value="RPRC008352"/>
</dbReference>
<keyword evidence="3" id="KW-1185">Reference proteome</keyword>
<dbReference type="AlphaFoldDB" id="T1HWD2"/>
<feature type="compositionally biased region" description="Basic and acidic residues" evidence="1">
    <location>
        <begin position="99"/>
        <end position="112"/>
    </location>
</feature>
<evidence type="ECO:0000313" key="2">
    <source>
        <dbReference type="EnsemblMetazoa" id="RPRC008352-PA"/>
    </source>
</evidence>
<organism evidence="2 3">
    <name type="scientific">Rhodnius prolixus</name>
    <name type="common">Triatomid bug</name>
    <dbReference type="NCBI Taxonomy" id="13249"/>
    <lineage>
        <taxon>Eukaryota</taxon>
        <taxon>Metazoa</taxon>
        <taxon>Ecdysozoa</taxon>
        <taxon>Arthropoda</taxon>
        <taxon>Hexapoda</taxon>
        <taxon>Insecta</taxon>
        <taxon>Pterygota</taxon>
        <taxon>Neoptera</taxon>
        <taxon>Paraneoptera</taxon>
        <taxon>Hemiptera</taxon>
        <taxon>Heteroptera</taxon>
        <taxon>Panheteroptera</taxon>
        <taxon>Cimicomorpha</taxon>
        <taxon>Reduviidae</taxon>
        <taxon>Triatominae</taxon>
        <taxon>Rhodnius</taxon>
    </lineage>
</organism>
<dbReference type="InParanoid" id="T1HWD2"/>
<feature type="region of interest" description="Disordered" evidence="1">
    <location>
        <begin position="1"/>
        <end position="57"/>
    </location>
</feature>
<reference evidence="2" key="1">
    <citation type="submission" date="2015-05" db="UniProtKB">
        <authorList>
            <consortium name="EnsemblMetazoa"/>
        </authorList>
    </citation>
    <scope>IDENTIFICATION</scope>
</reference>
<dbReference type="Proteomes" id="UP000015103">
    <property type="component" value="Unassembled WGS sequence"/>
</dbReference>
<feature type="region of interest" description="Disordered" evidence="1">
    <location>
        <begin position="99"/>
        <end position="165"/>
    </location>
</feature>
<name>T1HWD2_RHOPR</name>
<dbReference type="HOGENOM" id="CLU_1280568_0_0_1"/>
<evidence type="ECO:0000313" key="3">
    <source>
        <dbReference type="Proteomes" id="UP000015103"/>
    </source>
</evidence>
<sequence length="216" mass="24836">ESSSRPKGSRCLPRLRRKKKKTEGTENEQIIIDEPDSGEDDRVAGNDDDDDVEANKNKWKTMTDKEFLDANPLSSVDDKMDEDFIIFLEYASKLAEKGNNVRDFPKFKESSSRPKGSRCLPRLRRKKKKKEGTENEQIIIDEPDSGEDDRVAGNDDDDDVEANKNKWKTMTDKEFLDANPLSSVDDKMDEDFIIFLEYASKLAEKGNNVRDFPKFK</sequence>
<protein>
    <submittedName>
        <fullName evidence="2">Uncharacterized protein</fullName>
    </submittedName>
</protein>
<feature type="compositionally biased region" description="Basic residues" evidence="1">
    <location>
        <begin position="121"/>
        <end position="130"/>
    </location>
</feature>